<sequence>MVSLDRFAVFRAVVEAGSFTAAATALNQARAAVSFNVKQLEAELGVTLLTRTTRRVELTDAGERFYQRCLRVLEEAEGAIDEVRGEHGGMQGILRVTSTVEYAARVLAPMLHAFTAQHPALRVRLETHTSQADLVRDRFDVAIRLGRHEHFRDLPYRGVCLATYDVLAVMAPDLPAKAGFPPPASPGDLARLPQLGHSRLERIAEWTLTDRAGNEHAFRPATKPHVVVDNASVLSELARQGSGVALLPEWLVRADLDSGALVDALPAYRFPQQNVYALYVATRHVPQKVRAWVDFMKVQLQHGRQAPLACVTAR</sequence>
<reference evidence="6 7" key="1">
    <citation type="submission" date="2019-09" db="EMBL/GenBank/DDBJ databases">
        <authorList>
            <person name="Depoorter E."/>
        </authorList>
    </citation>
    <scope>NUCLEOTIDE SEQUENCE [LARGE SCALE GENOMIC DNA]</scope>
    <source>
        <strain evidence="6">LMG 6863</strain>
    </source>
</reference>
<dbReference type="InterPro" id="IPR036388">
    <property type="entry name" value="WH-like_DNA-bd_sf"/>
</dbReference>
<keyword evidence="2" id="KW-0805">Transcription regulation</keyword>
<dbReference type="RefSeq" id="WP_174937118.1">
    <property type="nucleotide sequence ID" value="NZ_CABVPY010000002.1"/>
</dbReference>
<dbReference type="CDD" id="cd08422">
    <property type="entry name" value="PBP2_CrgA_like"/>
    <property type="match status" value="1"/>
</dbReference>
<dbReference type="SUPFAM" id="SSF46785">
    <property type="entry name" value="Winged helix' DNA-binding domain"/>
    <property type="match status" value="1"/>
</dbReference>
<evidence type="ECO:0000256" key="3">
    <source>
        <dbReference type="ARBA" id="ARBA00023125"/>
    </source>
</evidence>
<dbReference type="InterPro" id="IPR036390">
    <property type="entry name" value="WH_DNA-bd_sf"/>
</dbReference>
<dbReference type="InterPro" id="IPR058163">
    <property type="entry name" value="LysR-type_TF_proteobact-type"/>
</dbReference>
<dbReference type="Gene3D" id="3.40.190.290">
    <property type="match status" value="1"/>
</dbReference>
<dbReference type="GO" id="GO:0003700">
    <property type="term" value="F:DNA-binding transcription factor activity"/>
    <property type="evidence" value="ECO:0007669"/>
    <property type="project" value="InterPro"/>
</dbReference>
<dbReference type="GO" id="GO:0043565">
    <property type="term" value="F:sequence-specific DNA binding"/>
    <property type="evidence" value="ECO:0007669"/>
    <property type="project" value="TreeGrafter"/>
</dbReference>
<protein>
    <submittedName>
        <fullName evidence="6">LysR family transcriptional regulator</fullName>
    </submittedName>
</protein>
<evidence type="ECO:0000313" key="6">
    <source>
        <dbReference type="EMBL" id="VWB13140.1"/>
    </source>
</evidence>
<feature type="domain" description="HTH lysR-type" evidence="5">
    <location>
        <begin position="2"/>
        <end position="59"/>
    </location>
</feature>
<dbReference type="Proteomes" id="UP000494170">
    <property type="component" value="Unassembled WGS sequence"/>
</dbReference>
<dbReference type="GO" id="GO:0006351">
    <property type="term" value="P:DNA-templated transcription"/>
    <property type="evidence" value="ECO:0007669"/>
    <property type="project" value="TreeGrafter"/>
</dbReference>
<dbReference type="Pfam" id="PF03466">
    <property type="entry name" value="LysR_substrate"/>
    <property type="match status" value="1"/>
</dbReference>
<comment type="similarity">
    <text evidence="1">Belongs to the LysR transcriptional regulatory family.</text>
</comment>
<gene>
    <name evidence="6" type="ORF">BLA6863_00448</name>
</gene>
<dbReference type="PANTHER" id="PTHR30537:SF66">
    <property type="entry name" value="IRON-REGULATED VIRULENCE REGULATORY PROTEIN IRGB"/>
    <property type="match status" value="1"/>
</dbReference>
<dbReference type="SUPFAM" id="SSF53850">
    <property type="entry name" value="Periplasmic binding protein-like II"/>
    <property type="match status" value="1"/>
</dbReference>
<keyword evidence="4" id="KW-0804">Transcription</keyword>
<dbReference type="Pfam" id="PF00126">
    <property type="entry name" value="HTH_1"/>
    <property type="match status" value="1"/>
</dbReference>
<evidence type="ECO:0000259" key="5">
    <source>
        <dbReference type="PROSITE" id="PS50931"/>
    </source>
</evidence>
<dbReference type="InterPro" id="IPR005119">
    <property type="entry name" value="LysR_subst-bd"/>
</dbReference>
<accession>A0A6P2H7I4</accession>
<dbReference type="FunFam" id="1.10.10.10:FF:000001">
    <property type="entry name" value="LysR family transcriptional regulator"/>
    <property type="match status" value="1"/>
</dbReference>
<dbReference type="PANTHER" id="PTHR30537">
    <property type="entry name" value="HTH-TYPE TRANSCRIPTIONAL REGULATOR"/>
    <property type="match status" value="1"/>
</dbReference>
<dbReference type="PROSITE" id="PS50931">
    <property type="entry name" value="HTH_LYSR"/>
    <property type="match status" value="1"/>
</dbReference>
<dbReference type="EMBL" id="CABVPY010000002">
    <property type="protein sequence ID" value="VWB13140.1"/>
    <property type="molecule type" value="Genomic_DNA"/>
</dbReference>
<evidence type="ECO:0000313" key="7">
    <source>
        <dbReference type="Proteomes" id="UP000494170"/>
    </source>
</evidence>
<organism evidence="6 7">
    <name type="scientific">Burkholderia lata (strain ATCC 17760 / DSM 23089 / LMG 22485 / NCIMB 9086 / R18194 / 383)</name>
    <dbReference type="NCBI Taxonomy" id="482957"/>
    <lineage>
        <taxon>Bacteria</taxon>
        <taxon>Pseudomonadati</taxon>
        <taxon>Pseudomonadota</taxon>
        <taxon>Betaproteobacteria</taxon>
        <taxon>Burkholderiales</taxon>
        <taxon>Burkholderiaceae</taxon>
        <taxon>Burkholderia</taxon>
        <taxon>Burkholderia cepacia complex</taxon>
    </lineage>
</organism>
<dbReference type="PRINTS" id="PR00039">
    <property type="entry name" value="HTHLYSR"/>
</dbReference>
<evidence type="ECO:0000256" key="4">
    <source>
        <dbReference type="ARBA" id="ARBA00023163"/>
    </source>
</evidence>
<keyword evidence="3" id="KW-0238">DNA-binding</keyword>
<dbReference type="AlphaFoldDB" id="A0A6P2H7I4"/>
<name>A0A6P2H7I4_BURL3</name>
<dbReference type="Gene3D" id="1.10.10.10">
    <property type="entry name" value="Winged helix-like DNA-binding domain superfamily/Winged helix DNA-binding domain"/>
    <property type="match status" value="1"/>
</dbReference>
<evidence type="ECO:0000256" key="1">
    <source>
        <dbReference type="ARBA" id="ARBA00009437"/>
    </source>
</evidence>
<evidence type="ECO:0000256" key="2">
    <source>
        <dbReference type="ARBA" id="ARBA00023015"/>
    </source>
</evidence>
<proteinExistence type="inferred from homology"/>
<dbReference type="InterPro" id="IPR000847">
    <property type="entry name" value="LysR_HTH_N"/>
</dbReference>